<feature type="region of interest" description="Disordered" evidence="1">
    <location>
        <begin position="1"/>
        <end position="86"/>
    </location>
</feature>
<keyword evidence="3" id="KW-1185">Reference proteome</keyword>
<reference evidence="2" key="1">
    <citation type="journal article" date="2021" name="Proc. Natl. Acad. Sci. U.S.A.">
        <title>Three genomes in the algal genus Volvox reveal the fate of a haploid sex-determining region after a transition to homothallism.</title>
        <authorList>
            <person name="Yamamoto K."/>
            <person name="Hamaji T."/>
            <person name="Kawai-Toyooka H."/>
            <person name="Matsuzaki R."/>
            <person name="Takahashi F."/>
            <person name="Nishimura Y."/>
            <person name="Kawachi M."/>
            <person name="Noguchi H."/>
            <person name="Minakuchi Y."/>
            <person name="Umen J.G."/>
            <person name="Toyoda A."/>
            <person name="Nozaki H."/>
        </authorList>
    </citation>
    <scope>NUCLEOTIDE SEQUENCE</scope>
    <source>
        <strain evidence="2">NIES-3780</strain>
    </source>
</reference>
<feature type="compositionally biased region" description="Low complexity" evidence="1">
    <location>
        <begin position="45"/>
        <end position="56"/>
    </location>
</feature>
<comment type="caution">
    <text evidence="2">The sequence shown here is derived from an EMBL/GenBank/DDBJ whole genome shotgun (WGS) entry which is preliminary data.</text>
</comment>
<dbReference type="Proteomes" id="UP000747399">
    <property type="component" value="Unassembled WGS sequence"/>
</dbReference>
<feature type="non-terminal residue" evidence="2">
    <location>
        <position position="1"/>
    </location>
</feature>
<accession>A0A8J4BLK2</accession>
<protein>
    <submittedName>
        <fullName evidence="2">Uncharacterized protein</fullName>
    </submittedName>
</protein>
<evidence type="ECO:0000313" key="2">
    <source>
        <dbReference type="EMBL" id="GIL63925.1"/>
    </source>
</evidence>
<dbReference type="EMBL" id="BNCO01000061">
    <property type="protein sequence ID" value="GIL63925.1"/>
    <property type="molecule type" value="Genomic_DNA"/>
</dbReference>
<evidence type="ECO:0000313" key="3">
    <source>
        <dbReference type="Proteomes" id="UP000747399"/>
    </source>
</evidence>
<name>A0A8J4BLK2_9CHLO</name>
<feature type="non-terminal residue" evidence="2">
    <location>
        <position position="226"/>
    </location>
</feature>
<evidence type="ECO:0000256" key="1">
    <source>
        <dbReference type="SAM" id="MobiDB-lite"/>
    </source>
</evidence>
<sequence>PSTTKVAGAAAPPLPAVPAVHPSAGGPNLGLQAHSPPSATRQDRPTANAAAAATPLPGLPRPTPPGATAAGDGGRGTENISAAPRNATGIMSRTLGLGGQWVSELEEDIPHGTGEGAAVAAAPPAVAAQYPRTAVASVRHPGGTTITLELPGDNDRTNARTNPDTAKPAAILQNVGASSGVEIHGGTWSEGGNRVQGGNAAFAPFPPQLQPTARPKLGMGVPYNIG</sequence>
<gene>
    <name evidence="2" type="ORF">Vafri_17932</name>
</gene>
<feature type="compositionally biased region" description="Low complexity" evidence="1">
    <location>
        <begin position="1"/>
        <end position="24"/>
    </location>
</feature>
<dbReference type="AlphaFoldDB" id="A0A8J4BLK2"/>
<proteinExistence type="predicted"/>
<organism evidence="2 3">
    <name type="scientific">Volvox africanus</name>
    <dbReference type="NCBI Taxonomy" id="51714"/>
    <lineage>
        <taxon>Eukaryota</taxon>
        <taxon>Viridiplantae</taxon>
        <taxon>Chlorophyta</taxon>
        <taxon>core chlorophytes</taxon>
        <taxon>Chlorophyceae</taxon>
        <taxon>CS clade</taxon>
        <taxon>Chlamydomonadales</taxon>
        <taxon>Volvocaceae</taxon>
        <taxon>Volvox</taxon>
    </lineage>
</organism>